<evidence type="ECO:0000313" key="1">
    <source>
        <dbReference type="EMBL" id="EEQ94987.1"/>
    </source>
</evidence>
<organism evidence="1 2">
    <name type="scientific">Brucella intermedia LMG 3301</name>
    <dbReference type="NCBI Taxonomy" id="641118"/>
    <lineage>
        <taxon>Bacteria</taxon>
        <taxon>Pseudomonadati</taxon>
        <taxon>Pseudomonadota</taxon>
        <taxon>Alphaproteobacteria</taxon>
        <taxon>Hyphomicrobiales</taxon>
        <taxon>Brucellaceae</taxon>
        <taxon>Brucella/Ochrobactrum group</taxon>
        <taxon>Brucella</taxon>
    </lineage>
</organism>
<dbReference type="EMBL" id="ACQA01000001">
    <property type="protein sequence ID" value="EEQ94987.1"/>
    <property type="molecule type" value="Genomic_DNA"/>
</dbReference>
<evidence type="ECO:0000313" key="2">
    <source>
        <dbReference type="Proteomes" id="UP000004386"/>
    </source>
</evidence>
<sequence length="43" mass="4961">MAFPWLRSPDDVAYFRKSAMFHPETIRVFSSEAIACKISGRIK</sequence>
<protein>
    <submittedName>
        <fullName evidence="1">Uncharacterized protein</fullName>
    </submittedName>
</protein>
<reference evidence="1 2" key="1">
    <citation type="submission" date="2009-05" db="EMBL/GenBank/DDBJ databases">
        <authorList>
            <person name="Setubal J.C."/>
            <person name="Boyle S."/>
            <person name="Crasta O.R."/>
            <person name="Gillespie J.J."/>
            <person name="Kenyon R.W."/>
            <person name="Lu J."/>
            <person name="Mane S."/>
            <person name="Nagrani S."/>
            <person name="Shallom J.M."/>
            <person name="Shallom S."/>
            <person name="Shukla M."/>
            <person name="Snyder E.E."/>
            <person name="Sobral B.W."/>
            <person name="Wattam A.R."/>
            <person name="Will R."/>
            <person name="Williams K."/>
            <person name="Yoo H."/>
            <person name="Munk C."/>
            <person name="Tapia R."/>
            <person name="Green L."/>
            <person name="Rogers Y."/>
            <person name="Detter J.C."/>
            <person name="Bruce D."/>
            <person name="Brettin T.S."/>
            <person name="Tsolis R."/>
        </authorList>
    </citation>
    <scope>NUCLEOTIDE SEQUENCE [LARGE SCALE GENOMIC DNA]</scope>
    <source>
        <strain evidence="1 2">LMG 3301</strain>
    </source>
</reference>
<gene>
    <name evidence="1" type="ORF">OINT_1000329</name>
</gene>
<dbReference type="HOGENOM" id="CLU_3236808_0_0_5"/>
<dbReference type="Proteomes" id="UP000004386">
    <property type="component" value="Unassembled WGS sequence"/>
</dbReference>
<comment type="caution">
    <text evidence="1">The sequence shown here is derived from an EMBL/GenBank/DDBJ whole genome shotgun (WGS) entry which is preliminary data.</text>
</comment>
<proteinExistence type="predicted"/>
<dbReference type="AlphaFoldDB" id="C4WI61"/>
<accession>C4WI61</accession>
<name>C4WI61_9HYPH</name>